<dbReference type="EMBL" id="UFQT01000031">
    <property type="protein sequence ID" value="SSX18268.1"/>
    <property type="molecule type" value="Genomic_DNA"/>
</dbReference>
<evidence type="ECO:0000313" key="2">
    <source>
        <dbReference type="EMBL" id="SSW97882.1"/>
    </source>
</evidence>
<dbReference type="InterPro" id="IPR032675">
    <property type="entry name" value="LRR_dom_sf"/>
</dbReference>
<gene>
    <name evidence="2" type="primary">CSON008460</name>
</gene>
<dbReference type="Gene3D" id="1.20.1280.50">
    <property type="match status" value="1"/>
</dbReference>
<evidence type="ECO:0000313" key="3">
    <source>
        <dbReference type="EMBL" id="SSX18268.1"/>
    </source>
</evidence>
<dbReference type="SUPFAM" id="SSF81383">
    <property type="entry name" value="F-box domain"/>
    <property type="match status" value="1"/>
</dbReference>
<reference evidence="3" key="2">
    <citation type="submission" date="2018-07" db="EMBL/GenBank/DDBJ databases">
        <authorList>
            <person name="Quirk P.G."/>
            <person name="Krulwich T.A."/>
        </authorList>
    </citation>
    <scope>NUCLEOTIDE SEQUENCE</scope>
</reference>
<dbReference type="Pfam" id="PF00646">
    <property type="entry name" value="F-box"/>
    <property type="match status" value="1"/>
</dbReference>
<feature type="domain" description="F-box" evidence="1">
    <location>
        <begin position="7"/>
        <end position="47"/>
    </location>
</feature>
<dbReference type="AlphaFoldDB" id="A0A336K245"/>
<dbReference type="VEuPathDB" id="VectorBase:CSON008460"/>
<name>A0A336K245_CULSO</name>
<dbReference type="InterPro" id="IPR036047">
    <property type="entry name" value="F-box-like_dom_sf"/>
</dbReference>
<proteinExistence type="predicted"/>
<organism evidence="2">
    <name type="scientific">Culicoides sonorensis</name>
    <name type="common">Biting midge</name>
    <dbReference type="NCBI Taxonomy" id="179676"/>
    <lineage>
        <taxon>Eukaryota</taxon>
        <taxon>Metazoa</taxon>
        <taxon>Ecdysozoa</taxon>
        <taxon>Arthropoda</taxon>
        <taxon>Hexapoda</taxon>
        <taxon>Insecta</taxon>
        <taxon>Pterygota</taxon>
        <taxon>Neoptera</taxon>
        <taxon>Endopterygota</taxon>
        <taxon>Diptera</taxon>
        <taxon>Nematocera</taxon>
        <taxon>Chironomoidea</taxon>
        <taxon>Ceratopogonidae</taxon>
        <taxon>Ceratopogoninae</taxon>
        <taxon>Culicoides</taxon>
        <taxon>Monoculicoides</taxon>
    </lineage>
</organism>
<dbReference type="EMBL" id="UFQS01000031">
    <property type="protein sequence ID" value="SSW97882.1"/>
    <property type="molecule type" value="Genomic_DNA"/>
</dbReference>
<reference evidence="2" key="1">
    <citation type="submission" date="2018-04" db="EMBL/GenBank/DDBJ databases">
        <authorList>
            <person name="Go L.Y."/>
            <person name="Mitchell J.A."/>
        </authorList>
    </citation>
    <scope>NUCLEOTIDE SEQUENCE</scope>
    <source>
        <tissue evidence="2">Whole organism</tissue>
    </source>
</reference>
<protein>
    <submittedName>
        <fullName evidence="2">CSON008460 protein</fullName>
    </submittedName>
</protein>
<dbReference type="SUPFAM" id="SSF52047">
    <property type="entry name" value="RNI-like"/>
    <property type="match status" value="1"/>
</dbReference>
<dbReference type="Gene3D" id="3.80.10.10">
    <property type="entry name" value="Ribonuclease Inhibitor"/>
    <property type="match status" value="1"/>
</dbReference>
<sequence>MASIHDLCDELLEQIFESLFFLERINCKSVCKRWLHLLMTSTKFQKDRHLYLKNCFIESNRPPMSVILNSKYTYEIVTIVNNNREMFYNKFKDLKDFWKFLGQSLVELNVEDIDYSCFELLTEMDNLKKVKYRNFSSLINNLEIMERKGKKLNQIRVLQLGKIDLKILGDNIEIIRKIMPSLQEITSELIFFNEQGTLHQYSPLFMSLNLFIADIHGINEILKQDMLEYTGPNIKLLDFHATEDLNLLKRALETHPKISEIHLACKIVPGGNFTKITKLIISLNKFECLEQLTDLVNLKSMELECKYKGCSFGHSALHLPSLKSLVIKWRECKCQECFHSLTDSFRNLKQLELCHHQGNIDQWVIQLMLRNWKLLEKLKLASMPCDYTLADALPYTESPRPYLKHFHLGSAIQLNVDSFLKLLCICPELRSLSFVFEGIDVKLTQILQIILPQFKKLNFLHIYSNPNSTLLSTIDHQDFISSIQHITEHGKSLRALTLPTVQDINEDSILDLFEHLEQINQFECINIEQIGNKRNFRRVAMNRRQYNEFLLDLSLPGVYFSKK</sequence>
<dbReference type="SMART" id="SM00256">
    <property type="entry name" value="FBOX"/>
    <property type="match status" value="1"/>
</dbReference>
<dbReference type="InterPro" id="IPR001810">
    <property type="entry name" value="F-box_dom"/>
</dbReference>
<accession>A0A336K245</accession>
<evidence type="ECO:0000259" key="1">
    <source>
        <dbReference type="SMART" id="SM00256"/>
    </source>
</evidence>